<dbReference type="GO" id="GO:0000976">
    <property type="term" value="F:transcription cis-regulatory region binding"/>
    <property type="evidence" value="ECO:0007669"/>
    <property type="project" value="TreeGrafter"/>
</dbReference>
<evidence type="ECO:0000256" key="2">
    <source>
        <dbReference type="ARBA" id="ARBA00023012"/>
    </source>
</evidence>
<dbReference type="PANTHER" id="PTHR48111:SF1">
    <property type="entry name" value="TWO-COMPONENT RESPONSE REGULATOR ORR33"/>
    <property type="match status" value="1"/>
</dbReference>
<dbReference type="InterPro" id="IPR018490">
    <property type="entry name" value="cNMP-bd_dom_sf"/>
</dbReference>
<accession>A0AAU8RGY8</accession>
<dbReference type="PROSITE" id="PS50110">
    <property type="entry name" value="RESPONSE_REGULATORY"/>
    <property type="match status" value="1"/>
</dbReference>
<dbReference type="SUPFAM" id="SSF52172">
    <property type="entry name" value="CheY-like"/>
    <property type="match status" value="1"/>
</dbReference>
<dbReference type="SMART" id="SM00419">
    <property type="entry name" value="HTH_CRP"/>
    <property type="match status" value="1"/>
</dbReference>
<evidence type="ECO:0000313" key="11">
    <source>
        <dbReference type="Proteomes" id="UP000030786"/>
    </source>
</evidence>
<evidence type="ECO:0000313" key="10">
    <source>
        <dbReference type="EMBL" id="AIZ42217.1"/>
    </source>
</evidence>
<dbReference type="Pfam" id="PF00072">
    <property type="entry name" value="Response_reg"/>
    <property type="match status" value="1"/>
</dbReference>
<gene>
    <name evidence="10" type="ORF">M666_11820</name>
</gene>
<dbReference type="Pfam" id="PF00027">
    <property type="entry name" value="cNMP_binding"/>
    <property type="match status" value="1"/>
</dbReference>
<dbReference type="PANTHER" id="PTHR48111">
    <property type="entry name" value="REGULATOR OF RPOS"/>
    <property type="match status" value="1"/>
</dbReference>
<dbReference type="InterPro" id="IPR039420">
    <property type="entry name" value="WalR-like"/>
</dbReference>
<dbReference type="GO" id="GO:0006355">
    <property type="term" value="P:regulation of DNA-templated transcription"/>
    <property type="evidence" value="ECO:0007669"/>
    <property type="project" value="InterPro"/>
</dbReference>
<sequence>MKTILLIEDDRALRENTEELLDLAGYAVTTAPNGKIGITAAKELLPDIILCDIMMPEVDGYGVLKALNEDEITKQIPFIFLSAKTEHKEIRKGMDLGADDYLTKPFEEEDLISAIESRLAKHEILKQNAVSDHKQETTEDAILDLNELKNFFDDNGDELTFSQGDIIYKEGQASNTIFLVLKGVVKCHSMDEDGKQLITSLYRGDDFLGFTSFLKNVPYQESATAMEEVVLAGISKENLKEILEKNHAISLELVELLSGNIKEIKQQLLQMAYSSVRKKTAQTLLQFADIMTTQADEPIKISRSDLASVAGIATESLIRTLSGFKKEGLIEIEGRNIKIKELKALQYIT</sequence>
<dbReference type="PROSITE" id="PS50042">
    <property type="entry name" value="CNMP_BINDING_3"/>
    <property type="match status" value="1"/>
</dbReference>
<name>A0AAU8RGY8_9FLAO</name>
<dbReference type="InterPro" id="IPR012318">
    <property type="entry name" value="HTH_CRP"/>
</dbReference>
<evidence type="ECO:0000256" key="4">
    <source>
        <dbReference type="ARBA" id="ARBA00023125"/>
    </source>
</evidence>
<dbReference type="Proteomes" id="UP000030786">
    <property type="component" value="Chromosome"/>
</dbReference>
<keyword evidence="3" id="KW-0805">Transcription regulation</keyword>
<dbReference type="InterPro" id="IPR011006">
    <property type="entry name" value="CheY-like_superfamily"/>
</dbReference>
<dbReference type="RefSeq" id="WP_025614697.1">
    <property type="nucleotide sequence ID" value="NZ_CP009976.1"/>
</dbReference>
<dbReference type="InterPro" id="IPR001789">
    <property type="entry name" value="Sig_transdc_resp-reg_receiver"/>
</dbReference>
<dbReference type="InterPro" id="IPR000595">
    <property type="entry name" value="cNMP-bd_dom"/>
</dbReference>
<dbReference type="SMART" id="SM00448">
    <property type="entry name" value="REC"/>
    <property type="match status" value="1"/>
</dbReference>
<dbReference type="SUPFAM" id="SSF51206">
    <property type="entry name" value="cAMP-binding domain-like"/>
    <property type="match status" value="1"/>
</dbReference>
<dbReference type="PROSITE" id="PS51063">
    <property type="entry name" value="HTH_CRP_2"/>
    <property type="match status" value="1"/>
</dbReference>
<feature type="domain" description="Response regulatory" evidence="8">
    <location>
        <begin position="3"/>
        <end position="119"/>
    </location>
</feature>
<evidence type="ECO:0000259" key="9">
    <source>
        <dbReference type="PROSITE" id="PS51063"/>
    </source>
</evidence>
<evidence type="ECO:0000259" key="8">
    <source>
        <dbReference type="PROSITE" id="PS50110"/>
    </source>
</evidence>
<evidence type="ECO:0000256" key="1">
    <source>
        <dbReference type="ARBA" id="ARBA00022553"/>
    </source>
</evidence>
<feature type="domain" description="Cyclic nucleotide-binding" evidence="7">
    <location>
        <begin position="143"/>
        <end position="243"/>
    </location>
</feature>
<evidence type="ECO:0000256" key="6">
    <source>
        <dbReference type="PROSITE-ProRule" id="PRU00169"/>
    </source>
</evidence>
<evidence type="ECO:0000259" key="7">
    <source>
        <dbReference type="PROSITE" id="PS50042"/>
    </source>
</evidence>
<keyword evidence="2" id="KW-0902">Two-component regulatory system</keyword>
<dbReference type="InterPro" id="IPR036390">
    <property type="entry name" value="WH_DNA-bd_sf"/>
</dbReference>
<dbReference type="GeneID" id="78061428"/>
<dbReference type="GO" id="GO:0000156">
    <property type="term" value="F:phosphorelay response regulator activity"/>
    <property type="evidence" value="ECO:0007669"/>
    <property type="project" value="TreeGrafter"/>
</dbReference>
<dbReference type="Gene3D" id="1.10.10.10">
    <property type="entry name" value="Winged helix-like DNA-binding domain superfamily/Winged helix DNA-binding domain"/>
    <property type="match status" value="1"/>
</dbReference>
<evidence type="ECO:0000256" key="3">
    <source>
        <dbReference type="ARBA" id="ARBA00023015"/>
    </source>
</evidence>
<organism evidence="10 11">
    <name type="scientific">Cellulophaga baltica 18</name>
    <dbReference type="NCBI Taxonomy" id="1348584"/>
    <lineage>
        <taxon>Bacteria</taxon>
        <taxon>Pseudomonadati</taxon>
        <taxon>Bacteroidota</taxon>
        <taxon>Flavobacteriia</taxon>
        <taxon>Flavobacteriales</taxon>
        <taxon>Flavobacteriaceae</taxon>
        <taxon>Cellulophaga</taxon>
    </lineage>
</organism>
<dbReference type="Gene3D" id="3.40.50.2300">
    <property type="match status" value="1"/>
</dbReference>
<protein>
    <submittedName>
        <fullName evidence="10">Transcriptional regulator</fullName>
    </submittedName>
</protein>
<dbReference type="EMBL" id="CP009976">
    <property type="protein sequence ID" value="AIZ42217.1"/>
    <property type="molecule type" value="Genomic_DNA"/>
</dbReference>
<dbReference type="AlphaFoldDB" id="A0AAU8RGY8"/>
<keyword evidence="5" id="KW-0804">Transcription</keyword>
<dbReference type="SUPFAM" id="SSF46785">
    <property type="entry name" value="Winged helix' DNA-binding domain"/>
    <property type="match status" value="1"/>
</dbReference>
<evidence type="ECO:0000256" key="5">
    <source>
        <dbReference type="ARBA" id="ARBA00023163"/>
    </source>
</evidence>
<dbReference type="GO" id="GO:0005829">
    <property type="term" value="C:cytosol"/>
    <property type="evidence" value="ECO:0007669"/>
    <property type="project" value="TreeGrafter"/>
</dbReference>
<feature type="modified residue" description="4-aspartylphosphate" evidence="6">
    <location>
        <position position="52"/>
    </location>
</feature>
<dbReference type="CDD" id="cd17574">
    <property type="entry name" value="REC_OmpR"/>
    <property type="match status" value="1"/>
</dbReference>
<dbReference type="Gene3D" id="2.60.120.10">
    <property type="entry name" value="Jelly Rolls"/>
    <property type="match status" value="1"/>
</dbReference>
<dbReference type="SMART" id="SM00100">
    <property type="entry name" value="cNMP"/>
    <property type="match status" value="1"/>
</dbReference>
<dbReference type="GO" id="GO:0032993">
    <property type="term" value="C:protein-DNA complex"/>
    <property type="evidence" value="ECO:0007669"/>
    <property type="project" value="TreeGrafter"/>
</dbReference>
<dbReference type="InterPro" id="IPR036388">
    <property type="entry name" value="WH-like_DNA-bd_sf"/>
</dbReference>
<reference evidence="10 11" key="1">
    <citation type="journal article" date="2014" name="Environ. Microbiol.">
        <title>Contrasting genomic patterns and infection strategies of two co-existing Bacteroidetes podovirus genera.</title>
        <authorList>
            <person name="Holmfeldt K."/>
            <person name="Howard-Varona C."/>
            <person name="Solonenko N."/>
            <person name="Sullivan M.B."/>
        </authorList>
    </citation>
    <scope>NUCLEOTIDE SEQUENCE [LARGE SCALE GENOMIC DNA]</scope>
    <source>
        <strain evidence="10 11">18</strain>
    </source>
</reference>
<keyword evidence="4" id="KW-0238">DNA-binding</keyword>
<dbReference type="KEGG" id="cbat:M666_11820"/>
<keyword evidence="1 6" id="KW-0597">Phosphoprotein</keyword>
<dbReference type="InterPro" id="IPR014710">
    <property type="entry name" value="RmlC-like_jellyroll"/>
</dbReference>
<feature type="domain" description="HTH crp-type" evidence="9">
    <location>
        <begin position="274"/>
        <end position="343"/>
    </location>
</feature>
<dbReference type="CDD" id="cd00038">
    <property type="entry name" value="CAP_ED"/>
    <property type="match status" value="1"/>
</dbReference>
<proteinExistence type="predicted"/>
<dbReference type="Pfam" id="PF13545">
    <property type="entry name" value="HTH_Crp_2"/>
    <property type="match status" value="1"/>
</dbReference>